<accession>A0A811ZLT4</accession>
<proteinExistence type="predicted"/>
<comment type="caution">
    <text evidence="1">The sequence shown here is derived from an EMBL/GenBank/DDBJ whole genome shotgun (WGS) entry which is preliminary data.</text>
</comment>
<organism evidence="1 2">
    <name type="scientific">Nyctereutes procyonoides</name>
    <name type="common">Raccoon dog</name>
    <name type="synonym">Canis procyonoides</name>
    <dbReference type="NCBI Taxonomy" id="34880"/>
    <lineage>
        <taxon>Eukaryota</taxon>
        <taxon>Metazoa</taxon>
        <taxon>Chordata</taxon>
        <taxon>Craniata</taxon>
        <taxon>Vertebrata</taxon>
        <taxon>Euteleostomi</taxon>
        <taxon>Mammalia</taxon>
        <taxon>Eutheria</taxon>
        <taxon>Laurasiatheria</taxon>
        <taxon>Carnivora</taxon>
        <taxon>Caniformia</taxon>
        <taxon>Canidae</taxon>
        <taxon>Nyctereutes</taxon>
    </lineage>
</organism>
<gene>
    <name evidence="1" type="ORF">NYPRO_LOCUS22378</name>
</gene>
<evidence type="ECO:0000313" key="2">
    <source>
        <dbReference type="Proteomes" id="UP000645828"/>
    </source>
</evidence>
<name>A0A811ZLT4_NYCPR</name>
<keyword evidence="2" id="KW-1185">Reference proteome</keyword>
<protein>
    <submittedName>
        <fullName evidence="1">(raccoon dog) hypothetical protein</fullName>
    </submittedName>
</protein>
<evidence type="ECO:0000313" key="1">
    <source>
        <dbReference type="EMBL" id="CAD7689583.1"/>
    </source>
</evidence>
<sequence length="61" mass="6705">MQMPELKSELKTYNSKASVSSWRHVSLLHPKPILRPVSCREAPLPATLPGTAPWVKLGVLG</sequence>
<reference evidence="1" key="1">
    <citation type="submission" date="2020-12" db="EMBL/GenBank/DDBJ databases">
        <authorList>
            <consortium name="Molecular Ecology Group"/>
        </authorList>
    </citation>
    <scope>NUCLEOTIDE SEQUENCE</scope>
    <source>
        <strain evidence="1">TBG_1078</strain>
    </source>
</reference>
<dbReference type="AlphaFoldDB" id="A0A811ZLT4"/>
<dbReference type="EMBL" id="CAJHUB010000769">
    <property type="protein sequence ID" value="CAD7689583.1"/>
    <property type="molecule type" value="Genomic_DNA"/>
</dbReference>
<dbReference type="Proteomes" id="UP000645828">
    <property type="component" value="Unassembled WGS sequence"/>
</dbReference>